<keyword evidence="3" id="KW-0479">Metal-binding</keyword>
<dbReference type="RefSeq" id="WP_180677343.1">
    <property type="nucleotide sequence ID" value="NZ_JACCKA010000029.1"/>
</dbReference>
<dbReference type="InterPro" id="IPR007419">
    <property type="entry name" value="BFD-like_2Fe2S-bd_dom"/>
</dbReference>
<dbReference type="Gene3D" id="1.10.10.1100">
    <property type="entry name" value="BFD-like [2Fe-2S]-binding domain"/>
    <property type="match status" value="1"/>
</dbReference>
<evidence type="ECO:0000256" key="4">
    <source>
        <dbReference type="ARBA" id="ARBA00022982"/>
    </source>
</evidence>
<dbReference type="EMBL" id="JACCKA010000029">
    <property type="protein sequence ID" value="NZA25539.1"/>
    <property type="molecule type" value="Genomic_DNA"/>
</dbReference>
<dbReference type="Pfam" id="PF04324">
    <property type="entry name" value="Fer2_BFD"/>
    <property type="match status" value="1"/>
</dbReference>
<comment type="caution">
    <text evidence="11">The sequence shown here is derived from an EMBL/GenBank/DDBJ whole genome shotgun (WGS) entry which is preliminary data.</text>
</comment>
<evidence type="ECO:0000259" key="10">
    <source>
        <dbReference type="Pfam" id="PF04324"/>
    </source>
</evidence>
<dbReference type="PANTHER" id="PTHR37424">
    <property type="entry name" value="BACTERIOFERRITIN-ASSOCIATED FERREDOXIN"/>
    <property type="match status" value="1"/>
</dbReference>
<sequence length="72" mass="7238">MYVCLCNGITESDIRKAAAAGCSSLPELTMRTGVGACCGSCVETATEVLQRAQPAPASPGLDLPVLAVARAA</sequence>
<proteinExistence type="inferred from homology"/>
<dbReference type="GO" id="GO:0046872">
    <property type="term" value="F:metal ion binding"/>
    <property type="evidence" value="ECO:0007669"/>
    <property type="project" value="UniProtKB-KW"/>
</dbReference>
<evidence type="ECO:0000256" key="7">
    <source>
        <dbReference type="ARBA" id="ARBA00034078"/>
    </source>
</evidence>
<keyword evidence="5" id="KW-0408">Iron</keyword>
<organism evidence="11 12">
    <name type="scientific">Luteimonas salinisoli</name>
    <dbReference type="NCBI Taxonomy" id="2752307"/>
    <lineage>
        <taxon>Bacteria</taxon>
        <taxon>Pseudomonadati</taxon>
        <taxon>Pseudomonadota</taxon>
        <taxon>Gammaproteobacteria</taxon>
        <taxon>Lysobacterales</taxon>
        <taxon>Lysobacteraceae</taxon>
        <taxon>Luteimonas</taxon>
    </lineage>
</organism>
<dbReference type="AlphaFoldDB" id="A0A853JA36"/>
<name>A0A853JA36_9GAMM</name>
<gene>
    <name evidence="11" type="ORF">H0E84_04020</name>
</gene>
<dbReference type="PANTHER" id="PTHR37424:SF1">
    <property type="entry name" value="BACTERIOFERRITIN-ASSOCIATED FERREDOXIN"/>
    <property type="match status" value="1"/>
</dbReference>
<evidence type="ECO:0000256" key="9">
    <source>
        <dbReference type="ARBA" id="ARBA00046332"/>
    </source>
</evidence>
<protein>
    <recommendedName>
        <fullName evidence="8">Bacterioferritin-associated ferredoxin</fullName>
    </recommendedName>
</protein>
<evidence type="ECO:0000256" key="1">
    <source>
        <dbReference type="ARBA" id="ARBA00022448"/>
    </source>
</evidence>
<feature type="domain" description="BFD-like [2Fe-2S]-binding" evidence="10">
    <location>
        <begin position="2"/>
        <end position="50"/>
    </location>
</feature>
<keyword evidence="4" id="KW-0249">Electron transport</keyword>
<comment type="similarity">
    <text evidence="9">Belongs to the Bfd family.</text>
</comment>
<accession>A0A853JA36</accession>
<dbReference type="CDD" id="cd19945">
    <property type="entry name" value="Fer2_BFD"/>
    <property type="match status" value="1"/>
</dbReference>
<dbReference type="InterPro" id="IPR041854">
    <property type="entry name" value="BFD-like_2Fe2S-bd_dom_sf"/>
</dbReference>
<comment type="cofactor">
    <cofactor evidence="7">
        <name>[2Fe-2S] cluster</name>
        <dbReference type="ChEBI" id="CHEBI:190135"/>
    </cofactor>
</comment>
<evidence type="ECO:0000313" key="12">
    <source>
        <dbReference type="Proteomes" id="UP000578091"/>
    </source>
</evidence>
<keyword evidence="12" id="KW-1185">Reference proteome</keyword>
<keyword evidence="6" id="KW-0411">Iron-sulfur</keyword>
<evidence type="ECO:0000256" key="3">
    <source>
        <dbReference type="ARBA" id="ARBA00022723"/>
    </source>
</evidence>
<keyword evidence="2" id="KW-0001">2Fe-2S</keyword>
<dbReference type="Proteomes" id="UP000578091">
    <property type="component" value="Unassembled WGS sequence"/>
</dbReference>
<evidence type="ECO:0000256" key="5">
    <source>
        <dbReference type="ARBA" id="ARBA00023004"/>
    </source>
</evidence>
<evidence type="ECO:0000256" key="2">
    <source>
        <dbReference type="ARBA" id="ARBA00022714"/>
    </source>
</evidence>
<evidence type="ECO:0000256" key="6">
    <source>
        <dbReference type="ARBA" id="ARBA00023014"/>
    </source>
</evidence>
<reference evidence="11 12" key="1">
    <citation type="submission" date="2020-07" db="EMBL/GenBank/DDBJ databases">
        <title>Luteimonas sp. SJ-92.</title>
        <authorList>
            <person name="Huang X.-X."/>
            <person name="Xu L."/>
            <person name="Sun J.-Q."/>
        </authorList>
    </citation>
    <scope>NUCLEOTIDE SEQUENCE [LARGE SCALE GENOMIC DNA]</scope>
    <source>
        <strain evidence="11 12">SJ-92</strain>
    </source>
</reference>
<dbReference type="InterPro" id="IPR052371">
    <property type="entry name" value="BFD-associated_ferredoxin"/>
</dbReference>
<evidence type="ECO:0000313" key="11">
    <source>
        <dbReference type="EMBL" id="NZA25539.1"/>
    </source>
</evidence>
<dbReference type="GO" id="GO:0051537">
    <property type="term" value="F:2 iron, 2 sulfur cluster binding"/>
    <property type="evidence" value="ECO:0007669"/>
    <property type="project" value="UniProtKB-KW"/>
</dbReference>
<keyword evidence="1" id="KW-0813">Transport</keyword>
<evidence type="ECO:0000256" key="8">
    <source>
        <dbReference type="ARBA" id="ARBA00039386"/>
    </source>
</evidence>